<sequence length="53" mass="6002">AYARKVAGLLEKLFLLMHLTYGLPARMTEVSTWLLSNSVHSTRIVYCHARGLI</sequence>
<evidence type="ECO:0000313" key="1">
    <source>
        <dbReference type="EMBL" id="KAK9233717.1"/>
    </source>
</evidence>
<proteinExistence type="predicted"/>
<name>A0ACC3SPX5_LIPKO</name>
<organism evidence="1 2">
    <name type="scientific">Lipomyces kononenkoae</name>
    <name type="common">Yeast</name>
    <dbReference type="NCBI Taxonomy" id="34357"/>
    <lineage>
        <taxon>Eukaryota</taxon>
        <taxon>Fungi</taxon>
        <taxon>Dikarya</taxon>
        <taxon>Ascomycota</taxon>
        <taxon>Saccharomycotina</taxon>
        <taxon>Lipomycetes</taxon>
        <taxon>Lipomycetales</taxon>
        <taxon>Lipomycetaceae</taxon>
        <taxon>Lipomyces</taxon>
    </lineage>
</organism>
<feature type="non-terminal residue" evidence="1">
    <location>
        <position position="1"/>
    </location>
</feature>
<dbReference type="Proteomes" id="UP001433508">
    <property type="component" value="Unassembled WGS sequence"/>
</dbReference>
<evidence type="ECO:0000313" key="2">
    <source>
        <dbReference type="Proteomes" id="UP001433508"/>
    </source>
</evidence>
<comment type="caution">
    <text evidence="1">The sequence shown here is derived from an EMBL/GenBank/DDBJ whole genome shotgun (WGS) entry which is preliminary data.</text>
</comment>
<accession>A0ACC3SPX5</accession>
<reference evidence="2" key="1">
    <citation type="journal article" date="2024" name="Front. Bioeng. Biotechnol.">
        <title>Genome-scale model development and genomic sequencing of the oleaginous clade Lipomyces.</title>
        <authorList>
            <person name="Czajka J.J."/>
            <person name="Han Y."/>
            <person name="Kim J."/>
            <person name="Mondo S.J."/>
            <person name="Hofstad B.A."/>
            <person name="Robles A."/>
            <person name="Haridas S."/>
            <person name="Riley R."/>
            <person name="LaButti K."/>
            <person name="Pangilinan J."/>
            <person name="Andreopoulos W."/>
            <person name="Lipzen A."/>
            <person name="Yan J."/>
            <person name="Wang M."/>
            <person name="Ng V."/>
            <person name="Grigoriev I.V."/>
            <person name="Spatafora J.W."/>
            <person name="Magnuson J.K."/>
            <person name="Baker S.E."/>
            <person name="Pomraning K.R."/>
        </authorList>
    </citation>
    <scope>NUCLEOTIDE SEQUENCE [LARGE SCALE GENOMIC DNA]</scope>
    <source>
        <strain evidence="2">CBS 7786</strain>
    </source>
</reference>
<protein>
    <submittedName>
        <fullName evidence="1">Uncharacterized protein</fullName>
    </submittedName>
</protein>
<dbReference type="EMBL" id="MU971654">
    <property type="protein sequence ID" value="KAK9233717.1"/>
    <property type="molecule type" value="Genomic_DNA"/>
</dbReference>
<gene>
    <name evidence="1" type="ORF">V1525DRAFT_351410</name>
</gene>
<keyword evidence="2" id="KW-1185">Reference proteome</keyword>